<reference evidence="1" key="1">
    <citation type="journal article" date="2014" name="Int. J. Syst. Evol. Microbiol.">
        <title>Complete genome sequence of Corynebacterium casei LMG S-19264T (=DSM 44701T), isolated from a smear-ripened cheese.</title>
        <authorList>
            <consortium name="US DOE Joint Genome Institute (JGI-PGF)"/>
            <person name="Walter F."/>
            <person name="Albersmeier A."/>
            <person name="Kalinowski J."/>
            <person name="Ruckert C."/>
        </authorList>
    </citation>
    <scope>NUCLEOTIDE SEQUENCE</scope>
    <source>
        <strain evidence="1">CGMCC 1.15360</strain>
    </source>
</reference>
<dbReference type="EMBL" id="BMIP01000001">
    <property type="protein sequence ID" value="GGD55160.1"/>
    <property type="molecule type" value="Genomic_DNA"/>
</dbReference>
<dbReference type="OrthoDB" id="7508498at2"/>
<gene>
    <name evidence="1" type="ORF">GCM10010990_00350</name>
</gene>
<dbReference type="Proteomes" id="UP000612349">
    <property type="component" value="Unassembled WGS sequence"/>
</dbReference>
<protein>
    <submittedName>
        <fullName evidence="1">Uncharacterized protein</fullName>
    </submittedName>
</protein>
<sequence>MSSDVIRPFLIAKDETGAYRLTVRDVHYNSQDYPVVTSHLQDESFTTMGAAKAFAKEKFKAKTGEFAMK</sequence>
<evidence type="ECO:0000313" key="1">
    <source>
        <dbReference type="EMBL" id="GGD55160.1"/>
    </source>
</evidence>
<proteinExistence type="predicted"/>
<reference evidence="1" key="2">
    <citation type="submission" date="2020-09" db="EMBL/GenBank/DDBJ databases">
        <authorList>
            <person name="Sun Q."/>
            <person name="Zhou Y."/>
        </authorList>
    </citation>
    <scope>NUCLEOTIDE SEQUENCE</scope>
    <source>
        <strain evidence="1">CGMCC 1.15360</strain>
    </source>
</reference>
<name>A0A916YQZ9_9SPHN</name>
<dbReference type="RefSeq" id="WP_066772209.1">
    <property type="nucleotide sequence ID" value="NZ_BMIP01000001.1"/>
</dbReference>
<keyword evidence="2" id="KW-1185">Reference proteome</keyword>
<organism evidence="1 2">
    <name type="scientific">Croceicoccus mobilis</name>
    <dbReference type="NCBI Taxonomy" id="1703339"/>
    <lineage>
        <taxon>Bacteria</taxon>
        <taxon>Pseudomonadati</taxon>
        <taxon>Pseudomonadota</taxon>
        <taxon>Alphaproteobacteria</taxon>
        <taxon>Sphingomonadales</taxon>
        <taxon>Erythrobacteraceae</taxon>
        <taxon>Croceicoccus</taxon>
    </lineage>
</organism>
<dbReference type="AlphaFoldDB" id="A0A916YQZ9"/>
<accession>A0A916YQZ9</accession>
<comment type="caution">
    <text evidence="1">The sequence shown here is derived from an EMBL/GenBank/DDBJ whole genome shotgun (WGS) entry which is preliminary data.</text>
</comment>
<evidence type="ECO:0000313" key="2">
    <source>
        <dbReference type="Proteomes" id="UP000612349"/>
    </source>
</evidence>